<evidence type="ECO:0000256" key="8">
    <source>
        <dbReference type="PIRSR" id="PIRSR602401-1"/>
    </source>
</evidence>
<dbReference type="SUPFAM" id="SSF48264">
    <property type="entry name" value="Cytochrome P450"/>
    <property type="match status" value="1"/>
</dbReference>
<protein>
    <recommendedName>
        <fullName evidence="12">Cytochrome P450</fullName>
    </recommendedName>
</protein>
<dbReference type="PANTHER" id="PTHR24279">
    <property type="entry name" value="CYTOCHROME P450"/>
    <property type="match status" value="1"/>
</dbReference>
<evidence type="ECO:0000256" key="9">
    <source>
        <dbReference type="RuleBase" id="RU000461"/>
    </source>
</evidence>
<dbReference type="PANTHER" id="PTHR24279:SF120">
    <property type="entry name" value="CYTOCHROME P450"/>
    <property type="match status" value="1"/>
</dbReference>
<keyword evidence="7 9" id="KW-0503">Monooxygenase</keyword>
<dbReference type="GO" id="GO:0020037">
    <property type="term" value="F:heme binding"/>
    <property type="evidence" value="ECO:0007669"/>
    <property type="project" value="InterPro"/>
</dbReference>
<dbReference type="Pfam" id="PF00067">
    <property type="entry name" value="p450"/>
    <property type="match status" value="1"/>
</dbReference>
<dbReference type="EMBL" id="JARKIK010000040">
    <property type="protein sequence ID" value="KAK8738178.1"/>
    <property type="molecule type" value="Genomic_DNA"/>
</dbReference>
<dbReference type="GO" id="GO:0004497">
    <property type="term" value="F:monooxygenase activity"/>
    <property type="evidence" value="ECO:0007669"/>
    <property type="project" value="UniProtKB-KW"/>
</dbReference>
<dbReference type="InterPro" id="IPR001128">
    <property type="entry name" value="Cyt_P450"/>
</dbReference>
<dbReference type="Gene3D" id="1.10.630.10">
    <property type="entry name" value="Cytochrome P450"/>
    <property type="match status" value="1"/>
</dbReference>
<dbReference type="InterPro" id="IPR017972">
    <property type="entry name" value="Cyt_P450_CS"/>
</dbReference>
<dbReference type="InterPro" id="IPR050479">
    <property type="entry name" value="CYP11_CYP27_families"/>
</dbReference>
<organism evidence="10 11">
    <name type="scientific">Cherax quadricarinatus</name>
    <name type="common">Australian red claw crayfish</name>
    <dbReference type="NCBI Taxonomy" id="27406"/>
    <lineage>
        <taxon>Eukaryota</taxon>
        <taxon>Metazoa</taxon>
        <taxon>Ecdysozoa</taxon>
        <taxon>Arthropoda</taxon>
        <taxon>Crustacea</taxon>
        <taxon>Multicrustacea</taxon>
        <taxon>Malacostraca</taxon>
        <taxon>Eumalacostraca</taxon>
        <taxon>Eucarida</taxon>
        <taxon>Decapoda</taxon>
        <taxon>Pleocyemata</taxon>
        <taxon>Astacidea</taxon>
        <taxon>Parastacoidea</taxon>
        <taxon>Parastacidae</taxon>
        <taxon>Cherax</taxon>
    </lineage>
</organism>
<evidence type="ECO:0000256" key="3">
    <source>
        <dbReference type="ARBA" id="ARBA00022617"/>
    </source>
</evidence>
<accession>A0AAW0X0R2</accession>
<dbReference type="PRINTS" id="PR00463">
    <property type="entry name" value="EP450I"/>
</dbReference>
<sequence length="103" mass="12216">MGTTLNMLMGWDEALFPRAKEFIPERWLRHKPLGPIHPYASLPFGTGTRMCIGRRIAEQEMYTFLARVMHRFNVDYKYEDIDLVSKLVYMPSKPLKFSFTERK</sequence>
<gene>
    <name evidence="10" type="ORF">OTU49_004086</name>
</gene>
<dbReference type="GO" id="GO:0016705">
    <property type="term" value="F:oxidoreductase activity, acting on paired donors, with incorporation or reduction of molecular oxygen"/>
    <property type="evidence" value="ECO:0007669"/>
    <property type="project" value="InterPro"/>
</dbReference>
<comment type="cofactor">
    <cofactor evidence="1 8">
        <name>heme</name>
        <dbReference type="ChEBI" id="CHEBI:30413"/>
    </cofactor>
</comment>
<keyword evidence="5 9" id="KW-0560">Oxidoreductase</keyword>
<keyword evidence="4 8" id="KW-0479">Metal-binding</keyword>
<evidence type="ECO:0000256" key="1">
    <source>
        <dbReference type="ARBA" id="ARBA00001971"/>
    </source>
</evidence>
<dbReference type="InterPro" id="IPR002401">
    <property type="entry name" value="Cyt_P450_E_grp-I"/>
</dbReference>
<comment type="similarity">
    <text evidence="2 9">Belongs to the cytochrome P450 family.</text>
</comment>
<evidence type="ECO:0000256" key="7">
    <source>
        <dbReference type="ARBA" id="ARBA00023033"/>
    </source>
</evidence>
<evidence type="ECO:0000256" key="6">
    <source>
        <dbReference type="ARBA" id="ARBA00023004"/>
    </source>
</evidence>
<comment type="caution">
    <text evidence="10">The sequence shown here is derived from an EMBL/GenBank/DDBJ whole genome shotgun (WGS) entry which is preliminary data.</text>
</comment>
<keyword evidence="6 8" id="KW-0408">Iron</keyword>
<feature type="binding site" description="axial binding residue" evidence="8">
    <location>
        <position position="51"/>
    </location>
    <ligand>
        <name>heme</name>
        <dbReference type="ChEBI" id="CHEBI:30413"/>
    </ligand>
    <ligandPart>
        <name>Fe</name>
        <dbReference type="ChEBI" id="CHEBI:18248"/>
    </ligandPart>
</feature>
<name>A0AAW0X0R2_CHEQU</name>
<dbReference type="InterPro" id="IPR036396">
    <property type="entry name" value="Cyt_P450_sf"/>
</dbReference>
<dbReference type="Proteomes" id="UP001445076">
    <property type="component" value="Unassembled WGS sequence"/>
</dbReference>
<evidence type="ECO:0000256" key="4">
    <source>
        <dbReference type="ARBA" id="ARBA00022723"/>
    </source>
</evidence>
<evidence type="ECO:0000256" key="2">
    <source>
        <dbReference type="ARBA" id="ARBA00010617"/>
    </source>
</evidence>
<keyword evidence="11" id="KW-1185">Reference proteome</keyword>
<dbReference type="GO" id="GO:0005506">
    <property type="term" value="F:iron ion binding"/>
    <property type="evidence" value="ECO:0007669"/>
    <property type="project" value="InterPro"/>
</dbReference>
<evidence type="ECO:0008006" key="12">
    <source>
        <dbReference type="Google" id="ProtNLM"/>
    </source>
</evidence>
<keyword evidence="3 8" id="KW-0349">Heme</keyword>
<evidence type="ECO:0000256" key="5">
    <source>
        <dbReference type="ARBA" id="ARBA00023002"/>
    </source>
</evidence>
<reference evidence="10 11" key="1">
    <citation type="journal article" date="2024" name="BMC Genomics">
        <title>Genome assembly of redclaw crayfish (Cherax quadricarinatus) provides insights into its immune adaptation and hypoxia tolerance.</title>
        <authorList>
            <person name="Liu Z."/>
            <person name="Zheng J."/>
            <person name="Li H."/>
            <person name="Fang K."/>
            <person name="Wang S."/>
            <person name="He J."/>
            <person name="Zhou D."/>
            <person name="Weng S."/>
            <person name="Chi M."/>
            <person name="Gu Z."/>
            <person name="He J."/>
            <person name="Li F."/>
            <person name="Wang M."/>
        </authorList>
    </citation>
    <scope>NUCLEOTIDE SEQUENCE [LARGE SCALE GENOMIC DNA]</scope>
    <source>
        <strain evidence="10">ZL_2023a</strain>
    </source>
</reference>
<dbReference type="PROSITE" id="PS00086">
    <property type="entry name" value="CYTOCHROME_P450"/>
    <property type="match status" value="1"/>
</dbReference>
<proteinExistence type="inferred from homology"/>
<evidence type="ECO:0000313" key="11">
    <source>
        <dbReference type="Proteomes" id="UP001445076"/>
    </source>
</evidence>
<evidence type="ECO:0000313" key="10">
    <source>
        <dbReference type="EMBL" id="KAK8738178.1"/>
    </source>
</evidence>
<dbReference type="AlphaFoldDB" id="A0AAW0X0R2"/>